<evidence type="ECO:0000256" key="1">
    <source>
        <dbReference type="ARBA" id="ARBA00001784"/>
    </source>
</evidence>
<dbReference type="PANTHER" id="PTHR35524:SF1">
    <property type="entry name" value="ALPHA-ACETOLACTATE DECARBOXYLASE"/>
    <property type="match status" value="1"/>
</dbReference>
<dbReference type="NCBIfam" id="TIGR01252">
    <property type="entry name" value="acetolac_decarb"/>
    <property type="match status" value="1"/>
</dbReference>
<keyword evidence="6 9" id="KW-0210">Decarboxylase</keyword>
<dbReference type="EMBL" id="JAATEJ010000012">
    <property type="protein sequence ID" value="NJP45103.1"/>
    <property type="molecule type" value="Genomic_DNA"/>
</dbReference>
<dbReference type="Gene3D" id="3.30.1330.80">
    <property type="entry name" value="Hypothetical protein, similar to alpha- acetolactate decarboxylase, domain 2"/>
    <property type="match status" value="2"/>
</dbReference>
<dbReference type="Proteomes" id="UP000734511">
    <property type="component" value="Unassembled WGS sequence"/>
</dbReference>
<reference evidence="10 11" key="1">
    <citation type="submission" date="2020-03" db="EMBL/GenBank/DDBJ databases">
        <title>WGS of actinomycetes isolated from Thailand.</title>
        <authorList>
            <person name="Thawai C."/>
        </authorList>
    </citation>
    <scope>NUCLEOTIDE SEQUENCE [LARGE SCALE GENOMIC DNA]</scope>
    <source>
        <strain evidence="10 11">PRB2-1</strain>
    </source>
</reference>
<protein>
    <recommendedName>
        <fullName evidence="5 9">Alpha-acetolactate decarboxylase</fullName>
        <ecNumber evidence="4 9">4.1.1.5</ecNumber>
    </recommendedName>
</protein>
<name>A0ABX0ZU04_9ACTN</name>
<proteinExistence type="inferred from homology"/>
<evidence type="ECO:0000256" key="9">
    <source>
        <dbReference type="PIRNR" id="PIRNR001332"/>
    </source>
</evidence>
<keyword evidence="7 9" id="KW-0005">Acetoin biosynthesis</keyword>
<sequence length="252" mass="27085">MTPTPDDTPAPGAPTPTGEVYQTSTMGALLDGVYDGDVTVAELLEHGDFGLGTFNRLDGEMLVLDGTCHHLHADGSVALAAGDERTPFAAVTRFAPDLRVPLTAPCDRRDLLRQLDEAIAGSANLIHAVRVTGTFEAVHTRTVREQQPPYPPLNEATAGQRESVVRDAAGTLAGFRTPAFEQGVSVAGYHLHFLDDERRRGGHALDFRLAHGTAEISTASELHLNLPTTRQFQDAQLAPADADRRIRQAEGH</sequence>
<evidence type="ECO:0000313" key="11">
    <source>
        <dbReference type="Proteomes" id="UP000734511"/>
    </source>
</evidence>
<dbReference type="InterPro" id="IPR005128">
    <property type="entry name" value="Acetolactate_a_deCO2ase"/>
</dbReference>
<evidence type="ECO:0000256" key="6">
    <source>
        <dbReference type="ARBA" id="ARBA00022793"/>
    </source>
</evidence>
<dbReference type="RefSeq" id="WP_167983959.1">
    <property type="nucleotide sequence ID" value="NZ_JAATEJ010000012.1"/>
</dbReference>
<keyword evidence="11" id="KW-1185">Reference proteome</keyword>
<comment type="similarity">
    <text evidence="3 9">Belongs to the alpha-acetolactate decarboxylase family.</text>
</comment>
<dbReference type="PANTHER" id="PTHR35524">
    <property type="entry name" value="ALPHA-ACETOLACTATE DECARBOXYLASE"/>
    <property type="match status" value="1"/>
</dbReference>
<dbReference type="EC" id="4.1.1.5" evidence="4 9"/>
<dbReference type="GO" id="GO:0047605">
    <property type="term" value="F:acetolactate decarboxylase activity"/>
    <property type="evidence" value="ECO:0007669"/>
    <property type="project" value="UniProtKB-EC"/>
</dbReference>
<comment type="caution">
    <text evidence="10">The sequence shown here is derived from an EMBL/GenBank/DDBJ whole genome shotgun (WGS) entry which is preliminary data.</text>
</comment>
<dbReference type="SUPFAM" id="SSF117856">
    <property type="entry name" value="AF0104/ALDC/Ptd012-like"/>
    <property type="match status" value="1"/>
</dbReference>
<gene>
    <name evidence="10" type="primary">budA</name>
    <name evidence="10" type="ORF">HCN08_17115</name>
</gene>
<evidence type="ECO:0000256" key="8">
    <source>
        <dbReference type="ARBA" id="ARBA00023239"/>
    </source>
</evidence>
<evidence type="ECO:0000256" key="7">
    <source>
        <dbReference type="ARBA" id="ARBA00023061"/>
    </source>
</evidence>
<evidence type="ECO:0000313" key="10">
    <source>
        <dbReference type="EMBL" id="NJP45103.1"/>
    </source>
</evidence>
<keyword evidence="8 9" id="KW-0456">Lyase</keyword>
<comment type="pathway">
    <text evidence="2 9">Polyol metabolism; (R,R)-butane-2,3-diol biosynthesis; (R,R)-butane-2,3-diol from pyruvate: step 2/3.</text>
</comment>
<evidence type="ECO:0000256" key="2">
    <source>
        <dbReference type="ARBA" id="ARBA00005170"/>
    </source>
</evidence>
<comment type="catalytic activity">
    <reaction evidence="1 9">
        <text>(2S)-2-acetolactate + H(+) = (R)-acetoin + CO2</text>
        <dbReference type="Rhea" id="RHEA:21580"/>
        <dbReference type="ChEBI" id="CHEBI:15378"/>
        <dbReference type="ChEBI" id="CHEBI:15686"/>
        <dbReference type="ChEBI" id="CHEBI:16526"/>
        <dbReference type="ChEBI" id="CHEBI:58476"/>
        <dbReference type="EC" id="4.1.1.5"/>
    </reaction>
</comment>
<evidence type="ECO:0000256" key="5">
    <source>
        <dbReference type="ARBA" id="ARBA00020164"/>
    </source>
</evidence>
<accession>A0ABX0ZU04</accession>
<evidence type="ECO:0000256" key="3">
    <source>
        <dbReference type="ARBA" id="ARBA00007106"/>
    </source>
</evidence>
<dbReference type="Pfam" id="PF03306">
    <property type="entry name" value="AAL_decarboxy"/>
    <property type="match status" value="1"/>
</dbReference>
<dbReference type="CDD" id="cd17299">
    <property type="entry name" value="acetolactate_decarboxylase"/>
    <property type="match status" value="1"/>
</dbReference>
<evidence type="ECO:0000256" key="4">
    <source>
        <dbReference type="ARBA" id="ARBA00013204"/>
    </source>
</evidence>
<organism evidence="10 11">
    <name type="scientific">Actinacidiphila epipremni</name>
    <dbReference type="NCBI Taxonomy" id="2053013"/>
    <lineage>
        <taxon>Bacteria</taxon>
        <taxon>Bacillati</taxon>
        <taxon>Actinomycetota</taxon>
        <taxon>Actinomycetes</taxon>
        <taxon>Kitasatosporales</taxon>
        <taxon>Streptomycetaceae</taxon>
        <taxon>Actinacidiphila</taxon>
    </lineage>
</organism>
<dbReference type="PIRSF" id="PIRSF001332">
    <property type="entry name" value="Acetolac_decarb"/>
    <property type="match status" value="1"/>
</dbReference>